<name>A0ABY4S069_AQUTE</name>
<evidence type="ECO:0000256" key="1">
    <source>
        <dbReference type="ARBA" id="ARBA00004442"/>
    </source>
</evidence>
<protein>
    <submittedName>
        <fullName evidence="7">MipA/OmpV family protein</fullName>
    </submittedName>
</protein>
<feature type="signal peptide" evidence="6">
    <location>
        <begin position="1"/>
        <end position="26"/>
    </location>
</feature>
<keyword evidence="3 6" id="KW-0732">Signal</keyword>
<dbReference type="RefSeq" id="WP_250194938.1">
    <property type="nucleotide sequence ID" value="NZ_CP097635.1"/>
</dbReference>
<organism evidence="7 8">
    <name type="scientific">Aquincola tertiaricarbonis</name>
    <dbReference type="NCBI Taxonomy" id="391953"/>
    <lineage>
        <taxon>Bacteria</taxon>
        <taxon>Pseudomonadati</taxon>
        <taxon>Pseudomonadota</taxon>
        <taxon>Betaproteobacteria</taxon>
        <taxon>Burkholderiales</taxon>
        <taxon>Sphaerotilaceae</taxon>
        <taxon>Aquincola</taxon>
    </lineage>
</organism>
<keyword evidence="5" id="KW-0998">Cell outer membrane</keyword>
<reference evidence="7" key="1">
    <citation type="submission" date="2022-05" db="EMBL/GenBank/DDBJ databases">
        <title>An RpoN-dependent PEP-CTERM gene is involved in floc formation of an Aquincola tertiaricarbonis strain.</title>
        <authorList>
            <person name="Qiu D."/>
            <person name="Xia M."/>
        </authorList>
    </citation>
    <scope>NUCLEOTIDE SEQUENCE</scope>
    <source>
        <strain evidence="7">RN12</strain>
    </source>
</reference>
<evidence type="ECO:0000256" key="5">
    <source>
        <dbReference type="ARBA" id="ARBA00023237"/>
    </source>
</evidence>
<gene>
    <name evidence="7" type="ORF">MW290_12285</name>
</gene>
<evidence type="ECO:0000256" key="6">
    <source>
        <dbReference type="SAM" id="SignalP"/>
    </source>
</evidence>
<dbReference type="InterPro" id="IPR010583">
    <property type="entry name" value="MipA"/>
</dbReference>
<evidence type="ECO:0000313" key="7">
    <source>
        <dbReference type="EMBL" id="URI06676.1"/>
    </source>
</evidence>
<dbReference type="Proteomes" id="UP001056201">
    <property type="component" value="Chromosome 1"/>
</dbReference>
<evidence type="ECO:0000256" key="2">
    <source>
        <dbReference type="ARBA" id="ARBA00005722"/>
    </source>
</evidence>
<evidence type="ECO:0000256" key="4">
    <source>
        <dbReference type="ARBA" id="ARBA00023136"/>
    </source>
</evidence>
<comment type="similarity">
    <text evidence="2">Belongs to the MipA/OmpV family.</text>
</comment>
<keyword evidence="4" id="KW-0472">Membrane</keyword>
<feature type="chain" id="PRO_5046997425" evidence="6">
    <location>
        <begin position="27"/>
        <end position="281"/>
    </location>
</feature>
<proteinExistence type="inferred from homology"/>
<dbReference type="EMBL" id="CP097635">
    <property type="protein sequence ID" value="URI06676.1"/>
    <property type="molecule type" value="Genomic_DNA"/>
</dbReference>
<accession>A0ABY4S069</accession>
<dbReference type="Pfam" id="PF06629">
    <property type="entry name" value="MipA"/>
    <property type="match status" value="1"/>
</dbReference>
<dbReference type="PANTHER" id="PTHR38776:SF1">
    <property type="entry name" value="MLTA-INTERACTING PROTEIN-RELATED"/>
    <property type="match status" value="1"/>
</dbReference>
<sequence length="281" mass="30649">MPRPNPTRARALALACAALLCPLAQAQEDDSEGGLALWEVGGLGFGVRQQAYPGADEHVNRGLVLPFVIYRGKYLRADRQTAGVRAVKTDNVEVDIGFAGAFGSSSKDIDARRGMPDLGTLVEFGPRIKWKLGEAWGGRFRLDLPLRGVFDLSDGMAHRGWSLEPEIGYRRSMDNGWSWGTSVSAVIGDRRINRTLYGVAPQYATADRPAYQASSGLVTWRLQATLSSALTRDWRVFGFARLDNVSGAANRDSPLVRQTNGGTVGIGVAYTWLRSEARAYD</sequence>
<comment type="subcellular location">
    <subcellularLocation>
        <location evidence="1">Cell outer membrane</location>
    </subcellularLocation>
</comment>
<evidence type="ECO:0000313" key="8">
    <source>
        <dbReference type="Proteomes" id="UP001056201"/>
    </source>
</evidence>
<evidence type="ECO:0000256" key="3">
    <source>
        <dbReference type="ARBA" id="ARBA00022729"/>
    </source>
</evidence>
<keyword evidence="8" id="KW-1185">Reference proteome</keyword>
<dbReference type="PANTHER" id="PTHR38776">
    <property type="entry name" value="MLTA-INTERACTING PROTEIN-RELATED"/>
    <property type="match status" value="1"/>
</dbReference>